<dbReference type="RefSeq" id="WP_377516677.1">
    <property type="nucleotide sequence ID" value="NZ_JBHSVR010000001.1"/>
</dbReference>
<feature type="region of interest" description="Disordered" evidence="1">
    <location>
        <begin position="141"/>
        <end position="160"/>
    </location>
</feature>
<dbReference type="SUPFAM" id="SSF52540">
    <property type="entry name" value="P-loop containing nucleoside triphosphate hydrolases"/>
    <property type="match status" value="1"/>
</dbReference>
<feature type="compositionally biased region" description="Basic residues" evidence="1">
    <location>
        <begin position="141"/>
        <end position="151"/>
    </location>
</feature>
<evidence type="ECO:0000313" key="2">
    <source>
        <dbReference type="EMBL" id="MFC6635792.1"/>
    </source>
</evidence>
<dbReference type="Proteomes" id="UP001596425">
    <property type="component" value="Unassembled WGS sequence"/>
</dbReference>
<sequence length="371" mass="41214">MPQVDIEEVTGAGDQNVADLEQIVAATPEEEPQGEQGATEAPKPEEVAPDAMEQAKSKARALVGVLQTGFKALDRRIDYPKEIYQQAETRLAPAIAKHNISEMPVANRLEEIDAVSFLGNSPGSRSRMWSACAAATRPNGRRRRRAARNRSIRGWPVATNPDPSLPNRNTIYLARSGQGKSQAVKQNPEIPKKGARVLVFDPNYDHKAIRYHTRRAFAHAVLKAVRSGRGFRIAYSPAFQDEEEHEFFCKIVWAVLDGRHITYVIDEELTGSGTRSGAAAPEHMRLCNQGRKFGLRYHAVAQKPEETSKTVLNACEVAVIGSVLGDTSIKIGKRYGIPAPAIADCQPLQFWRFDPANHREPEQFQLKYQKN</sequence>
<name>A0ABW1YUL8_9GAMM</name>
<evidence type="ECO:0000256" key="1">
    <source>
        <dbReference type="SAM" id="MobiDB-lite"/>
    </source>
</evidence>
<proteinExistence type="predicted"/>
<gene>
    <name evidence="2" type="ORF">ACFQBM_21185</name>
</gene>
<dbReference type="EMBL" id="JBHSVR010000001">
    <property type="protein sequence ID" value="MFC6635792.1"/>
    <property type="molecule type" value="Genomic_DNA"/>
</dbReference>
<evidence type="ECO:0000313" key="3">
    <source>
        <dbReference type="Proteomes" id="UP001596425"/>
    </source>
</evidence>
<reference evidence="3" key="1">
    <citation type="journal article" date="2019" name="Int. J. Syst. Evol. Microbiol.">
        <title>The Global Catalogue of Microorganisms (GCM) 10K type strain sequencing project: providing services to taxonomists for standard genome sequencing and annotation.</title>
        <authorList>
            <consortium name="The Broad Institute Genomics Platform"/>
            <consortium name="The Broad Institute Genome Sequencing Center for Infectious Disease"/>
            <person name="Wu L."/>
            <person name="Ma J."/>
        </authorList>
    </citation>
    <scope>NUCLEOTIDE SEQUENCE [LARGE SCALE GENOMIC DNA]</scope>
    <source>
        <strain evidence="3">CGMCC 1.13718</strain>
    </source>
</reference>
<evidence type="ECO:0008006" key="4">
    <source>
        <dbReference type="Google" id="ProtNLM"/>
    </source>
</evidence>
<keyword evidence="3" id="KW-1185">Reference proteome</keyword>
<organism evidence="2 3">
    <name type="scientific">Microbulbifer taiwanensis</name>
    <dbReference type="NCBI Taxonomy" id="986746"/>
    <lineage>
        <taxon>Bacteria</taxon>
        <taxon>Pseudomonadati</taxon>
        <taxon>Pseudomonadota</taxon>
        <taxon>Gammaproteobacteria</taxon>
        <taxon>Cellvibrionales</taxon>
        <taxon>Microbulbiferaceae</taxon>
        <taxon>Microbulbifer</taxon>
    </lineage>
</organism>
<dbReference type="Gene3D" id="3.40.50.300">
    <property type="entry name" value="P-loop containing nucleotide triphosphate hydrolases"/>
    <property type="match status" value="1"/>
</dbReference>
<protein>
    <recommendedName>
        <fullName evidence="4">ATP-binding protein</fullName>
    </recommendedName>
</protein>
<comment type="caution">
    <text evidence="2">The sequence shown here is derived from an EMBL/GenBank/DDBJ whole genome shotgun (WGS) entry which is preliminary data.</text>
</comment>
<accession>A0ABW1YUL8</accession>
<dbReference type="InterPro" id="IPR027417">
    <property type="entry name" value="P-loop_NTPase"/>
</dbReference>
<feature type="region of interest" description="Disordered" evidence="1">
    <location>
        <begin position="25"/>
        <end position="53"/>
    </location>
</feature>